<dbReference type="Proteomes" id="UP000201519">
    <property type="component" value="Segment"/>
</dbReference>
<evidence type="ECO:0000313" key="6">
    <source>
        <dbReference type="Proteomes" id="UP000274448"/>
    </source>
</evidence>
<dbReference type="EMBL" id="HQ336222">
    <property type="protein sequence ID" value="ADO18351.1"/>
    <property type="molecule type" value="Genomic_DNA"/>
</dbReference>
<sequence>MDTLICDCGKIFSQAEKFTVYSKNFCSIECLKKFKIIEDEKRKPKKPQTKYQSINYGFGSACC</sequence>
<evidence type="ECO:0000313" key="2">
    <source>
        <dbReference type="EMBL" id="AKI79483.1"/>
    </source>
</evidence>
<organism evidence="1 4">
    <name type="scientific">Acanthamoeba polyphaga mimivirus</name>
    <name type="common">APMV</name>
    <dbReference type="NCBI Taxonomy" id="212035"/>
    <lineage>
        <taxon>Viruses</taxon>
        <taxon>Varidnaviria</taxon>
        <taxon>Bamfordvirae</taxon>
        <taxon>Nucleocytoviricota</taxon>
        <taxon>Megaviricetes</taxon>
        <taxon>Imitervirales</taxon>
        <taxon>Mimiviridae</taxon>
        <taxon>Megamimivirinae</taxon>
        <taxon>Mimivirus</taxon>
        <taxon>Mimivirus bradfordmassiliense</taxon>
    </lineage>
</organism>
<protein>
    <submittedName>
        <fullName evidence="1">Uncharacterized protein</fullName>
    </submittedName>
</protein>
<organismHost>
    <name type="scientific">Acanthamoeba polyphaga</name>
    <name type="common">Amoeba</name>
    <dbReference type="NCBI Taxonomy" id="5757"/>
</organismHost>
<dbReference type="OrthoDB" id="38994at10239"/>
<accession>A0A0G2Y1B5</accession>
<dbReference type="Proteomes" id="UP000241474">
    <property type="component" value="Segment"/>
</dbReference>
<dbReference type="RefSeq" id="YP_003987224.1">
    <property type="nucleotide sequence ID" value="NC_014649.1"/>
</dbReference>
<name>A0A0G2Y1B5_MIMIV</name>
<reference evidence="1 4" key="1">
    <citation type="journal article" date="2011" name="Virol. J.">
        <title>Breaking the 1000-gene barrier for Mimivirus using ultra-deep genome and transcriptome sequencing.</title>
        <authorList>
            <person name="Legendre M."/>
            <person name="Santini S."/>
            <person name="Rico A."/>
            <person name="Abergel C."/>
            <person name="Claverie J.M."/>
        </authorList>
    </citation>
    <scope>NUCLEOTIDE SEQUENCE [LARGE SCALE GENOMIC DNA]</scope>
</reference>
<keyword evidence="4" id="KW-1185">Reference proteome</keyword>
<gene>
    <name evidence="1" type="primary">L696b</name>
</gene>
<accession>E3VZS9</accession>
<evidence type="ECO:0000313" key="4">
    <source>
        <dbReference type="Proteomes" id="UP000201519"/>
    </source>
</evidence>
<evidence type="ECO:0000313" key="5">
    <source>
        <dbReference type="Proteomes" id="UP000241474"/>
    </source>
</evidence>
<proteinExistence type="predicted"/>
<dbReference type="EMBL" id="KM982403">
    <property type="protein sequence ID" value="AKI81374.1"/>
    <property type="molecule type" value="Genomic_DNA"/>
</dbReference>
<dbReference type="KEGG" id="vg:9925349"/>
<evidence type="ECO:0000313" key="1">
    <source>
        <dbReference type="EMBL" id="ADO18351.1"/>
    </source>
</evidence>
<dbReference type="Proteomes" id="UP000274448">
    <property type="component" value="Segment"/>
</dbReference>
<reference evidence="5 6" key="2">
    <citation type="submission" date="2014-10" db="EMBL/GenBank/DDBJ databases">
        <title>Pan-genome analysis of Brazilian lineage A amoebal mimiviruses.</title>
        <authorList>
            <person name="Assis F.L."/>
            <person name="Abrahao J.S."/>
            <person name="Kroon E.G."/>
            <person name="Dornas F.P."/>
            <person name="Andrade K.R."/>
            <person name="Borato P.V.M."/>
            <person name="Pilotto M.R."/>
            <person name="Benamar S."/>
            <person name="LaScola B."/>
            <person name="Colson P."/>
        </authorList>
    </citation>
    <scope>NUCLEOTIDE SEQUENCE [LARGE SCALE GENOMIC DNA]</scope>
    <source>
        <strain evidence="3 6">Amazonia</strain>
        <strain evidence="2 5">Oyster</strain>
    </source>
</reference>
<evidence type="ECO:0000313" key="3">
    <source>
        <dbReference type="EMBL" id="AKI81374.1"/>
    </source>
</evidence>
<dbReference type="EMBL" id="KM982401">
    <property type="protein sequence ID" value="AKI79483.1"/>
    <property type="molecule type" value="Genomic_DNA"/>
</dbReference>
<dbReference type="GeneID" id="9925349"/>